<dbReference type="RefSeq" id="WP_354695229.1">
    <property type="nucleotide sequence ID" value="NZ_JAZHOG010000005.1"/>
</dbReference>
<gene>
    <name evidence="2" type="ORF">V3330_09755</name>
</gene>
<evidence type="ECO:0000256" key="1">
    <source>
        <dbReference type="SAM" id="Phobius"/>
    </source>
</evidence>
<sequence>MSTVVRSTRRFSFFGVMGAVFAAVAVIGFAPNSVAILTGEKANPPLIIHLHAAAMSAWMALLAAQSWLMGAGKAAVHRNLGVAALVLAPVVFTLILAITVDQIRAGLGEPMVLLIQSKRLLGFGICVGLAYLWRTTRPAAHKRLMFLGTFAVLDAAFFRMGWLLPGLAHEHHVAVAHAWQLLLLVPFVVYDIRTLGRVHPVFLIGIPVLVAFDVMAAVVR</sequence>
<name>A0AAW9RES5_9GAMM</name>
<reference evidence="2 3" key="1">
    <citation type="submission" date="2024-02" db="EMBL/GenBank/DDBJ databases">
        <title>A novel Wenzhouxiangellaceae bacterium, isolated from coastal sediments.</title>
        <authorList>
            <person name="Du Z.-J."/>
            <person name="Ye Y.-Q."/>
            <person name="Zhang X.-Y."/>
        </authorList>
    </citation>
    <scope>NUCLEOTIDE SEQUENCE [LARGE SCALE GENOMIC DNA]</scope>
    <source>
        <strain evidence="2 3">CH-27</strain>
    </source>
</reference>
<dbReference type="EMBL" id="JAZHOG010000005">
    <property type="protein sequence ID" value="MEJ8567909.1"/>
    <property type="molecule type" value="Genomic_DNA"/>
</dbReference>
<keyword evidence="1" id="KW-1133">Transmembrane helix</keyword>
<feature type="transmembrane region" description="Helical" evidence="1">
    <location>
        <begin position="112"/>
        <end position="132"/>
    </location>
</feature>
<accession>A0AAW9RES5</accession>
<feature type="transmembrane region" description="Helical" evidence="1">
    <location>
        <begin position="171"/>
        <end position="189"/>
    </location>
</feature>
<dbReference type="AlphaFoldDB" id="A0AAW9RES5"/>
<feature type="transmembrane region" description="Helical" evidence="1">
    <location>
        <begin position="201"/>
        <end position="219"/>
    </location>
</feature>
<feature type="transmembrane region" description="Helical" evidence="1">
    <location>
        <begin position="144"/>
        <end position="165"/>
    </location>
</feature>
<evidence type="ECO:0000313" key="3">
    <source>
        <dbReference type="Proteomes" id="UP001359886"/>
    </source>
</evidence>
<keyword evidence="3" id="KW-1185">Reference proteome</keyword>
<comment type="caution">
    <text evidence="2">The sequence shown here is derived from an EMBL/GenBank/DDBJ whole genome shotgun (WGS) entry which is preliminary data.</text>
</comment>
<feature type="transmembrane region" description="Helical" evidence="1">
    <location>
        <begin position="12"/>
        <end position="34"/>
    </location>
</feature>
<proteinExistence type="predicted"/>
<evidence type="ECO:0000313" key="2">
    <source>
        <dbReference type="EMBL" id="MEJ8567909.1"/>
    </source>
</evidence>
<dbReference type="Proteomes" id="UP001359886">
    <property type="component" value="Unassembled WGS sequence"/>
</dbReference>
<organism evidence="2 3">
    <name type="scientific">Elongatibacter sediminis</name>
    <dbReference type="NCBI Taxonomy" id="3119006"/>
    <lineage>
        <taxon>Bacteria</taxon>
        <taxon>Pseudomonadati</taxon>
        <taxon>Pseudomonadota</taxon>
        <taxon>Gammaproteobacteria</taxon>
        <taxon>Chromatiales</taxon>
        <taxon>Wenzhouxiangellaceae</taxon>
        <taxon>Elongatibacter</taxon>
    </lineage>
</organism>
<protein>
    <submittedName>
        <fullName evidence="2">Uncharacterized protein</fullName>
    </submittedName>
</protein>
<feature type="transmembrane region" description="Helical" evidence="1">
    <location>
        <begin position="80"/>
        <end position="100"/>
    </location>
</feature>
<keyword evidence="1" id="KW-0472">Membrane</keyword>
<feature type="transmembrane region" description="Helical" evidence="1">
    <location>
        <begin position="46"/>
        <end position="68"/>
    </location>
</feature>
<keyword evidence="1" id="KW-0812">Transmembrane</keyword>